<dbReference type="OrthoDB" id="5497412at2"/>
<dbReference type="InterPro" id="IPR036388">
    <property type="entry name" value="WH-like_DNA-bd_sf"/>
</dbReference>
<gene>
    <name evidence="2" type="ORF">DN730_05430</name>
</gene>
<feature type="domain" description="HTH luxR-type" evidence="1">
    <location>
        <begin position="300"/>
        <end position="357"/>
    </location>
</feature>
<dbReference type="InterPro" id="IPR000792">
    <property type="entry name" value="Tscrpt_reg_LuxR_C"/>
</dbReference>
<name>A0A370UBC9_9GAMM</name>
<protein>
    <recommendedName>
        <fullName evidence="1">HTH luxR-type domain-containing protein</fullName>
    </recommendedName>
</protein>
<dbReference type="GO" id="GO:0006355">
    <property type="term" value="P:regulation of DNA-templated transcription"/>
    <property type="evidence" value="ECO:0007669"/>
    <property type="project" value="InterPro"/>
</dbReference>
<evidence type="ECO:0000259" key="1">
    <source>
        <dbReference type="SMART" id="SM00421"/>
    </source>
</evidence>
<dbReference type="AlphaFoldDB" id="A0A370UBC9"/>
<keyword evidence="3" id="KW-1185">Reference proteome</keyword>
<dbReference type="SMART" id="SM00421">
    <property type="entry name" value="HTH_LUXR"/>
    <property type="match status" value="1"/>
</dbReference>
<sequence length="369" mass="42054">MHNVKDQQLFADMYQCALNTSHWISVLDQVKARMNVASVVVQVLKLGTTDLEWEARDSFSLEHSALHDKWVNNADNPRLCIESHRPLQVIRDDDVFPENCPIFRKFLKRLARAGLGKAIMLDITMPDSTLLTLVAHRHCDDTRPYDADTENFLYALAPHLTQVFTLTAQLSHVMQHQALLENVVDQMTTGMMMLDRNATVVWGNRVAKDLVHDSSGMTLHNQQLRFMNNAVHHSFRNILSQIPRQRSGLERHILVVKEEGQNAIEIMFTPYMKNGMLQYVLMYLKDVEATTFDVKEIQMLFELTPAEAHIAVAIAEGLTLTEYAEKKGVSIGTARIQLKSVFSKMSIGRQSDLVRKLWQSVSTESLIIQ</sequence>
<dbReference type="SUPFAM" id="SSF46894">
    <property type="entry name" value="C-terminal effector domain of the bipartite response regulators"/>
    <property type="match status" value="1"/>
</dbReference>
<evidence type="ECO:0000313" key="2">
    <source>
        <dbReference type="EMBL" id="RDL45059.1"/>
    </source>
</evidence>
<dbReference type="Gene3D" id="1.10.10.10">
    <property type="entry name" value="Winged helix-like DNA-binding domain superfamily/Winged helix DNA-binding domain"/>
    <property type="match status" value="1"/>
</dbReference>
<dbReference type="GO" id="GO:0003677">
    <property type="term" value="F:DNA binding"/>
    <property type="evidence" value="ECO:0007669"/>
    <property type="project" value="InterPro"/>
</dbReference>
<dbReference type="Proteomes" id="UP000254326">
    <property type="component" value="Unassembled WGS sequence"/>
</dbReference>
<evidence type="ECO:0000313" key="3">
    <source>
        <dbReference type="Proteomes" id="UP000254326"/>
    </source>
</evidence>
<dbReference type="Gene3D" id="3.30.450.20">
    <property type="entry name" value="PAS domain"/>
    <property type="match status" value="1"/>
</dbReference>
<dbReference type="InterPro" id="IPR016032">
    <property type="entry name" value="Sig_transdc_resp-reg_C-effctor"/>
</dbReference>
<comment type="caution">
    <text evidence="2">The sequence shown here is derived from an EMBL/GenBank/DDBJ whole genome shotgun (WGS) entry which is preliminary data.</text>
</comment>
<proteinExistence type="predicted"/>
<reference evidence="2 3" key="1">
    <citation type="submission" date="2018-06" db="EMBL/GenBank/DDBJ databases">
        <title>Marinomonas sp. YLB-05 draft genome sequence.</title>
        <authorList>
            <person name="Yu L."/>
            <person name="Tang X."/>
        </authorList>
    </citation>
    <scope>NUCLEOTIDE SEQUENCE [LARGE SCALE GENOMIC DNA]</scope>
    <source>
        <strain evidence="2 3">YLB-05</strain>
    </source>
</reference>
<organism evidence="2 3">
    <name type="scientific">Marinomonas piezotolerans</name>
    <dbReference type="NCBI Taxonomy" id="2213058"/>
    <lineage>
        <taxon>Bacteria</taxon>
        <taxon>Pseudomonadati</taxon>
        <taxon>Pseudomonadota</taxon>
        <taxon>Gammaproteobacteria</taxon>
        <taxon>Oceanospirillales</taxon>
        <taxon>Oceanospirillaceae</taxon>
        <taxon>Marinomonas</taxon>
    </lineage>
</organism>
<dbReference type="RefSeq" id="WP_115467096.1">
    <property type="nucleotide sequence ID" value="NZ_QKRA01000002.1"/>
</dbReference>
<accession>A0A370UBC9</accession>
<dbReference type="EMBL" id="QKRA01000002">
    <property type="protein sequence ID" value="RDL45059.1"/>
    <property type="molecule type" value="Genomic_DNA"/>
</dbReference>